<sequence>MTTAVNMMRKSLRRAMQQTGDHARRLPQTKSGVHQPGQHDKTTVQSTGCLKGCSEPTVCAQKACRCRLHMLKELGAVRYRHALATMLMRNTRGTIWKPYEKTQEKNRPVTKGGNSSL</sequence>
<feature type="region of interest" description="Disordered" evidence="1">
    <location>
        <begin position="18"/>
        <end position="45"/>
    </location>
</feature>
<keyword evidence="3" id="KW-1185">Reference proteome</keyword>
<proteinExistence type="predicted"/>
<dbReference type="AlphaFoldDB" id="A0AAV3YKI5"/>
<evidence type="ECO:0000313" key="2">
    <source>
        <dbReference type="EMBL" id="GFN82553.1"/>
    </source>
</evidence>
<reference evidence="2 3" key="1">
    <citation type="journal article" date="2021" name="Elife">
        <title>Chloroplast acquisition without the gene transfer in kleptoplastic sea slugs, Plakobranchus ocellatus.</title>
        <authorList>
            <person name="Maeda T."/>
            <person name="Takahashi S."/>
            <person name="Yoshida T."/>
            <person name="Shimamura S."/>
            <person name="Takaki Y."/>
            <person name="Nagai Y."/>
            <person name="Toyoda A."/>
            <person name="Suzuki Y."/>
            <person name="Arimoto A."/>
            <person name="Ishii H."/>
            <person name="Satoh N."/>
            <person name="Nishiyama T."/>
            <person name="Hasebe M."/>
            <person name="Maruyama T."/>
            <person name="Minagawa J."/>
            <person name="Obokata J."/>
            <person name="Shigenobu S."/>
        </authorList>
    </citation>
    <scope>NUCLEOTIDE SEQUENCE [LARGE SCALE GENOMIC DNA]</scope>
</reference>
<organism evidence="2 3">
    <name type="scientific">Plakobranchus ocellatus</name>
    <dbReference type="NCBI Taxonomy" id="259542"/>
    <lineage>
        <taxon>Eukaryota</taxon>
        <taxon>Metazoa</taxon>
        <taxon>Spiralia</taxon>
        <taxon>Lophotrochozoa</taxon>
        <taxon>Mollusca</taxon>
        <taxon>Gastropoda</taxon>
        <taxon>Heterobranchia</taxon>
        <taxon>Euthyneura</taxon>
        <taxon>Panpulmonata</taxon>
        <taxon>Sacoglossa</taxon>
        <taxon>Placobranchoidea</taxon>
        <taxon>Plakobranchidae</taxon>
        <taxon>Plakobranchus</taxon>
    </lineage>
</organism>
<dbReference type="EMBL" id="BLXT01000992">
    <property type="protein sequence ID" value="GFN82553.1"/>
    <property type="molecule type" value="Genomic_DNA"/>
</dbReference>
<evidence type="ECO:0000256" key="1">
    <source>
        <dbReference type="SAM" id="MobiDB-lite"/>
    </source>
</evidence>
<accession>A0AAV3YKI5</accession>
<name>A0AAV3YKI5_9GAST</name>
<evidence type="ECO:0000313" key="3">
    <source>
        <dbReference type="Proteomes" id="UP000735302"/>
    </source>
</evidence>
<protein>
    <submittedName>
        <fullName evidence="2">Uncharacterized protein</fullName>
    </submittedName>
</protein>
<gene>
    <name evidence="2" type="ORF">PoB_000905900</name>
</gene>
<comment type="caution">
    <text evidence="2">The sequence shown here is derived from an EMBL/GenBank/DDBJ whole genome shotgun (WGS) entry which is preliminary data.</text>
</comment>
<dbReference type="Proteomes" id="UP000735302">
    <property type="component" value="Unassembled WGS sequence"/>
</dbReference>